<accession>A0A4C1XPM2</accession>
<keyword evidence="2" id="KW-1185">Reference proteome</keyword>
<comment type="caution">
    <text evidence="1">The sequence shown here is derived from an EMBL/GenBank/DDBJ whole genome shotgun (WGS) entry which is preliminary data.</text>
</comment>
<name>A0A4C1XPM2_EUMVA</name>
<sequence>MGRPTKHVAHRSHPCRKPISVALNRSSTLPGSRFEPGFLSNCPDTTWADVSYRMLITSYEEIEMFAHHPSIKRQILTSVCLRETVRPTVHGFFAARRLAETGTRVDTSARTSSQNSDLLDCLPEPLPCYARLFQIFEIPRGIVSGCGVMCDYWERAVLLTFRRHPRANGGPLSEISERDVWVGEGARNYIVR</sequence>
<organism evidence="1 2">
    <name type="scientific">Eumeta variegata</name>
    <name type="common">Bagworm moth</name>
    <name type="synonym">Eumeta japonica</name>
    <dbReference type="NCBI Taxonomy" id="151549"/>
    <lineage>
        <taxon>Eukaryota</taxon>
        <taxon>Metazoa</taxon>
        <taxon>Ecdysozoa</taxon>
        <taxon>Arthropoda</taxon>
        <taxon>Hexapoda</taxon>
        <taxon>Insecta</taxon>
        <taxon>Pterygota</taxon>
        <taxon>Neoptera</taxon>
        <taxon>Endopterygota</taxon>
        <taxon>Lepidoptera</taxon>
        <taxon>Glossata</taxon>
        <taxon>Ditrysia</taxon>
        <taxon>Tineoidea</taxon>
        <taxon>Psychidae</taxon>
        <taxon>Oiketicinae</taxon>
        <taxon>Eumeta</taxon>
    </lineage>
</organism>
<dbReference type="EMBL" id="BGZK01000919">
    <property type="protein sequence ID" value="GBP65100.1"/>
    <property type="molecule type" value="Genomic_DNA"/>
</dbReference>
<evidence type="ECO:0000313" key="1">
    <source>
        <dbReference type="EMBL" id="GBP65100.1"/>
    </source>
</evidence>
<evidence type="ECO:0000313" key="2">
    <source>
        <dbReference type="Proteomes" id="UP000299102"/>
    </source>
</evidence>
<dbReference type="Proteomes" id="UP000299102">
    <property type="component" value="Unassembled WGS sequence"/>
</dbReference>
<reference evidence="1 2" key="1">
    <citation type="journal article" date="2019" name="Commun. Biol.">
        <title>The bagworm genome reveals a unique fibroin gene that provides high tensile strength.</title>
        <authorList>
            <person name="Kono N."/>
            <person name="Nakamura H."/>
            <person name="Ohtoshi R."/>
            <person name="Tomita M."/>
            <person name="Numata K."/>
            <person name="Arakawa K."/>
        </authorList>
    </citation>
    <scope>NUCLEOTIDE SEQUENCE [LARGE SCALE GENOMIC DNA]</scope>
</reference>
<dbReference type="AlphaFoldDB" id="A0A4C1XPM2"/>
<gene>
    <name evidence="1" type="ORF">EVAR_5246_1</name>
</gene>
<protein>
    <submittedName>
        <fullName evidence="1">Uncharacterized protein</fullName>
    </submittedName>
</protein>
<proteinExistence type="predicted"/>